<dbReference type="EMBL" id="NKCI01000287">
    <property type="protein sequence ID" value="RSL44577.1"/>
    <property type="molecule type" value="Genomic_DNA"/>
</dbReference>
<evidence type="ECO:0000313" key="3">
    <source>
        <dbReference type="Proteomes" id="UP000288168"/>
    </source>
</evidence>
<dbReference type="AlphaFoldDB" id="A0A428NV23"/>
<organism evidence="2 3">
    <name type="scientific">Fusarium duplospermum</name>
    <dbReference type="NCBI Taxonomy" id="1325734"/>
    <lineage>
        <taxon>Eukaryota</taxon>
        <taxon>Fungi</taxon>
        <taxon>Dikarya</taxon>
        <taxon>Ascomycota</taxon>
        <taxon>Pezizomycotina</taxon>
        <taxon>Sordariomycetes</taxon>
        <taxon>Hypocreomycetidae</taxon>
        <taxon>Hypocreales</taxon>
        <taxon>Nectriaceae</taxon>
        <taxon>Fusarium</taxon>
        <taxon>Fusarium solani species complex</taxon>
    </lineage>
</organism>
<feature type="compositionally biased region" description="Polar residues" evidence="1">
    <location>
        <begin position="105"/>
        <end position="117"/>
    </location>
</feature>
<protein>
    <submittedName>
        <fullName evidence="2">Uncharacterized protein</fullName>
    </submittedName>
</protein>
<dbReference type="Proteomes" id="UP000288168">
    <property type="component" value="Unassembled WGS sequence"/>
</dbReference>
<name>A0A428NV23_9HYPO</name>
<proteinExistence type="predicted"/>
<evidence type="ECO:0000313" key="2">
    <source>
        <dbReference type="EMBL" id="RSL44577.1"/>
    </source>
</evidence>
<sequence>MPAQRILLTGLDIPFIEPCGVCLNVYTSCHQAIKHKCQQSPSITEWTEKRSKEWSEERTRRLKIRISQEYDCAINACAESIFHEEVKAKRKISEAPEPTRLDWVDTSNAGPSITNNAPALPDTYADNNELPEDHRIATQLNMRVSAEGNAGTNDATLLTGEIAPGTGHFCMDDARTLETAHDFGFFCLDDMETRVATTWDAGILDQNVWDQVNLQDLCTRGRDMGNRKRPPSMIS</sequence>
<feature type="region of interest" description="Disordered" evidence="1">
    <location>
        <begin position="101"/>
        <end position="120"/>
    </location>
</feature>
<comment type="caution">
    <text evidence="2">The sequence shown here is derived from an EMBL/GenBank/DDBJ whole genome shotgun (WGS) entry which is preliminary data.</text>
</comment>
<reference evidence="2 3" key="1">
    <citation type="submission" date="2017-06" db="EMBL/GenBank/DDBJ databases">
        <title>Comparative genomic analysis of Ambrosia Fusariam Clade fungi.</title>
        <authorList>
            <person name="Stajich J.E."/>
            <person name="Carrillo J."/>
            <person name="Kijimoto T."/>
            <person name="Eskalen A."/>
            <person name="O'Donnell K."/>
            <person name="Kasson M."/>
        </authorList>
    </citation>
    <scope>NUCLEOTIDE SEQUENCE [LARGE SCALE GENOMIC DNA]</scope>
    <source>
        <strain evidence="2 3">NRRL62584</strain>
    </source>
</reference>
<keyword evidence="3" id="KW-1185">Reference proteome</keyword>
<accession>A0A428NV23</accession>
<gene>
    <name evidence="2" type="ORF">CEP54_014625</name>
</gene>
<evidence type="ECO:0000256" key="1">
    <source>
        <dbReference type="SAM" id="MobiDB-lite"/>
    </source>
</evidence>